<evidence type="ECO:0000313" key="2">
    <source>
        <dbReference type="Proteomes" id="UP000887565"/>
    </source>
</evidence>
<reference evidence="3" key="1">
    <citation type="submission" date="2022-11" db="UniProtKB">
        <authorList>
            <consortium name="WormBaseParasite"/>
        </authorList>
    </citation>
    <scope>IDENTIFICATION</scope>
</reference>
<feature type="transmembrane region" description="Helical" evidence="1">
    <location>
        <begin position="47"/>
        <end position="65"/>
    </location>
</feature>
<keyword evidence="1" id="KW-0472">Membrane</keyword>
<accession>A0A915JLQ6</accession>
<keyword evidence="2" id="KW-1185">Reference proteome</keyword>
<organism evidence="2 3">
    <name type="scientific">Romanomermis culicivorax</name>
    <name type="common">Nematode worm</name>
    <dbReference type="NCBI Taxonomy" id="13658"/>
    <lineage>
        <taxon>Eukaryota</taxon>
        <taxon>Metazoa</taxon>
        <taxon>Ecdysozoa</taxon>
        <taxon>Nematoda</taxon>
        <taxon>Enoplea</taxon>
        <taxon>Dorylaimia</taxon>
        <taxon>Mermithida</taxon>
        <taxon>Mermithoidea</taxon>
        <taxon>Mermithidae</taxon>
        <taxon>Romanomermis</taxon>
    </lineage>
</organism>
<evidence type="ECO:0000313" key="3">
    <source>
        <dbReference type="WBParaSite" id="nRc.2.0.1.t27017-RA"/>
    </source>
</evidence>
<proteinExistence type="predicted"/>
<name>A0A915JLQ6_ROMCU</name>
<sequence>MHANFLQSCCNTCANYIPEFGKYLLCDIRHVKQQMDINARKRKDLKVVIKIMIAYYYIVLMFYILNM</sequence>
<dbReference type="AlphaFoldDB" id="A0A915JLQ6"/>
<dbReference type="Proteomes" id="UP000887565">
    <property type="component" value="Unplaced"/>
</dbReference>
<protein>
    <submittedName>
        <fullName evidence="3">Uncharacterized protein</fullName>
    </submittedName>
</protein>
<dbReference type="WBParaSite" id="nRc.2.0.1.t27017-RA">
    <property type="protein sequence ID" value="nRc.2.0.1.t27017-RA"/>
    <property type="gene ID" value="nRc.2.0.1.g27017"/>
</dbReference>
<keyword evidence="1" id="KW-1133">Transmembrane helix</keyword>
<keyword evidence="1" id="KW-0812">Transmembrane</keyword>
<evidence type="ECO:0000256" key="1">
    <source>
        <dbReference type="SAM" id="Phobius"/>
    </source>
</evidence>